<evidence type="ECO:0000256" key="1">
    <source>
        <dbReference type="ARBA" id="ARBA00022729"/>
    </source>
</evidence>
<reference evidence="4 5" key="1">
    <citation type="submission" date="2021-08" db="EMBL/GenBank/DDBJ databases">
        <title>Lysobacter sp. strain CJ11 Genome sequencing and assembly.</title>
        <authorList>
            <person name="Kim I."/>
        </authorList>
    </citation>
    <scope>NUCLEOTIDE SEQUENCE [LARGE SCALE GENOMIC DNA]</scope>
    <source>
        <strain evidence="4 5">CJ11</strain>
    </source>
</reference>
<dbReference type="SUPFAM" id="SSF56925">
    <property type="entry name" value="OMPA-like"/>
    <property type="match status" value="1"/>
</dbReference>
<sequence length="209" mass="22087">MKNKKTLAFTSLAAAALAVMSTGAFAQDAGNKGAFIRGEVGKTEINNGTAGVPDSKDTSVNVRGGYYFTPHVAVEGFYGRYYDKDTTLPAGAGSVNQRVTGYGVGVVGKMRLAQDQTANTGWYGQARGGVMKADSKVETNLLASSTNVVTTDKGTVTPYVGVGVGYDFTPNVGVGVNYDYFRGRNNDAYTGAKNRYNSNSLTVSGEYRF</sequence>
<dbReference type="Pfam" id="PF13505">
    <property type="entry name" value="OMP_b-brl"/>
    <property type="match status" value="1"/>
</dbReference>
<dbReference type="RefSeq" id="WP_220379928.1">
    <property type="nucleotide sequence ID" value="NZ_CP080544.1"/>
</dbReference>
<evidence type="ECO:0000256" key="2">
    <source>
        <dbReference type="SAM" id="SignalP"/>
    </source>
</evidence>
<proteinExistence type="predicted"/>
<evidence type="ECO:0000313" key="5">
    <source>
        <dbReference type="Proteomes" id="UP000824755"/>
    </source>
</evidence>
<evidence type="ECO:0000259" key="3">
    <source>
        <dbReference type="Pfam" id="PF13505"/>
    </source>
</evidence>
<name>A0ABX8WQK9_9GAMM</name>
<dbReference type="Gene3D" id="2.40.160.20">
    <property type="match status" value="1"/>
</dbReference>
<feature type="chain" id="PRO_5045895196" evidence="2">
    <location>
        <begin position="27"/>
        <end position="209"/>
    </location>
</feature>
<protein>
    <submittedName>
        <fullName evidence="4">Porin family protein</fullName>
    </submittedName>
</protein>
<gene>
    <name evidence="4" type="ORF">H8L67_00880</name>
</gene>
<dbReference type="InterPro" id="IPR027385">
    <property type="entry name" value="Beta-barrel_OMP"/>
</dbReference>
<dbReference type="InterPro" id="IPR011250">
    <property type="entry name" value="OMP/PagP_B-barrel"/>
</dbReference>
<feature type="domain" description="Outer membrane protein beta-barrel" evidence="3">
    <location>
        <begin position="13"/>
        <end position="209"/>
    </location>
</feature>
<feature type="signal peptide" evidence="2">
    <location>
        <begin position="1"/>
        <end position="26"/>
    </location>
</feature>
<evidence type="ECO:0000313" key="4">
    <source>
        <dbReference type="EMBL" id="QYR53110.1"/>
    </source>
</evidence>
<dbReference type="Proteomes" id="UP000824755">
    <property type="component" value="Chromosome"/>
</dbReference>
<accession>A0ABX8WQK9</accession>
<keyword evidence="5" id="KW-1185">Reference proteome</keyword>
<organism evidence="4 5">
    <name type="scientific">Lysobacter soyae</name>
    <dbReference type="NCBI Taxonomy" id="2764185"/>
    <lineage>
        <taxon>Bacteria</taxon>
        <taxon>Pseudomonadati</taxon>
        <taxon>Pseudomonadota</taxon>
        <taxon>Gammaproteobacteria</taxon>
        <taxon>Lysobacterales</taxon>
        <taxon>Lysobacteraceae</taxon>
        <taxon>Lysobacter</taxon>
    </lineage>
</organism>
<dbReference type="EMBL" id="CP080544">
    <property type="protein sequence ID" value="QYR53110.1"/>
    <property type="molecule type" value="Genomic_DNA"/>
</dbReference>
<keyword evidence="1 2" id="KW-0732">Signal</keyword>